<dbReference type="PANTHER" id="PTHR34582">
    <property type="entry name" value="UPF0702 TRANSMEMBRANE PROTEIN YCAP"/>
    <property type="match status" value="1"/>
</dbReference>
<protein>
    <submittedName>
        <fullName evidence="9">YetF domain-containing protein</fullName>
    </submittedName>
</protein>
<evidence type="ECO:0000313" key="10">
    <source>
        <dbReference type="Proteomes" id="UP001310386"/>
    </source>
</evidence>
<keyword evidence="3" id="KW-1003">Cell membrane</keyword>
<sequence>MLIYIGKIILLFTITIIVIRFLGKSALAQLTPHDLTAIIFLATLAVNPILSDKLGQTLIGILMVTTLHFILSKLALLRWLNKLLIGQPTILVKNGKIIKSNLERSHFSLIELLATFRTGGYPNIQDIEYAILEPNSEISIIPKKDVVSLTPRHLKLDVDNKGLPISVVVEGKIQHNNLKIIDKDENWLMKQLESAGYPNVKKIFYAAVRDNDHSLIIDTGYEN</sequence>
<evidence type="ECO:0000256" key="4">
    <source>
        <dbReference type="ARBA" id="ARBA00022692"/>
    </source>
</evidence>
<dbReference type="Proteomes" id="UP001310386">
    <property type="component" value="Unassembled WGS sequence"/>
</dbReference>
<reference evidence="9" key="1">
    <citation type="submission" date="2023-12" db="EMBL/GenBank/DDBJ databases">
        <title>Fervidustalea candida gen. nov., sp. nov., a novel member of the family Paenibacillaceae isolated from a geothermal area.</title>
        <authorList>
            <person name="Li W.-J."/>
            <person name="Jiao J.-Y."/>
            <person name="Chen Y."/>
        </authorList>
    </citation>
    <scope>NUCLEOTIDE SEQUENCE</scope>
    <source>
        <strain evidence="9">SYSU GA230002</strain>
    </source>
</reference>
<feature type="transmembrane region" description="Helical" evidence="7">
    <location>
        <begin position="35"/>
        <end position="51"/>
    </location>
</feature>
<feature type="domain" description="YetF C-terminal" evidence="8">
    <location>
        <begin position="78"/>
        <end position="208"/>
    </location>
</feature>
<name>A0ABU5ZNM6_9BACL</name>
<evidence type="ECO:0000256" key="3">
    <source>
        <dbReference type="ARBA" id="ARBA00022475"/>
    </source>
</evidence>
<keyword evidence="6 7" id="KW-0472">Membrane</keyword>
<accession>A0ABU5ZNM6</accession>
<evidence type="ECO:0000256" key="1">
    <source>
        <dbReference type="ARBA" id="ARBA00004651"/>
    </source>
</evidence>
<evidence type="ECO:0000256" key="6">
    <source>
        <dbReference type="ARBA" id="ARBA00023136"/>
    </source>
</evidence>
<dbReference type="RefSeq" id="WP_371755017.1">
    <property type="nucleotide sequence ID" value="NZ_JAYJLD010000024.1"/>
</dbReference>
<comment type="subcellular location">
    <subcellularLocation>
        <location evidence="1">Cell membrane</location>
        <topology evidence="1">Multi-pass membrane protein</topology>
    </subcellularLocation>
</comment>
<comment type="similarity">
    <text evidence="2">Belongs to the UPF0702 family.</text>
</comment>
<feature type="transmembrane region" description="Helical" evidence="7">
    <location>
        <begin position="57"/>
        <end position="76"/>
    </location>
</feature>
<dbReference type="InterPro" id="IPR007353">
    <property type="entry name" value="DUF421"/>
</dbReference>
<dbReference type="Gene3D" id="3.30.240.20">
    <property type="entry name" value="bsu07140 like domains"/>
    <property type="match status" value="2"/>
</dbReference>
<dbReference type="Pfam" id="PF04239">
    <property type="entry name" value="DUF421"/>
    <property type="match status" value="1"/>
</dbReference>
<dbReference type="PANTHER" id="PTHR34582:SF5">
    <property type="entry name" value="UPF0702 TRANSMEMBRANE PROTEIN YETF"/>
    <property type="match status" value="1"/>
</dbReference>
<feature type="transmembrane region" description="Helical" evidence="7">
    <location>
        <begin position="6"/>
        <end position="23"/>
    </location>
</feature>
<keyword evidence="10" id="KW-1185">Reference proteome</keyword>
<keyword evidence="4 7" id="KW-0812">Transmembrane</keyword>
<evidence type="ECO:0000313" key="9">
    <source>
        <dbReference type="EMBL" id="MEB3102891.1"/>
    </source>
</evidence>
<evidence type="ECO:0000256" key="5">
    <source>
        <dbReference type="ARBA" id="ARBA00022989"/>
    </source>
</evidence>
<keyword evidence="5 7" id="KW-1133">Transmembrane helix</keyword>
<evidence type="ECO:0000256" key="2">
    <source>
        <dbReference type="ARBA" id="ARBA00006448"/>
    </source>
</evidence>
<evidence type="ECO:0000259" key="8">
    <source>
        <dbReference type="Pfam" id="PF04239"/>
    </source>
</evidence>
<organism evidence="9 10">
    <name type="scientific">Ferviditalea candida</name>
    <dbReference type="NCBI Taxonomy" id="3108399"/>
    <lineage>
        <taxon>Bacteria</taxon>
        <taxon>Bacillati</taxon>
        <taxon>Bacillota</taxon>
        <taxon>Bacilli</taxon>
        <taxon>Bacillales</taxon>
        <taxon>Paenibacillaceae</taxon>
        <taxon>Ferviditalea</taxon>
    </lineage>
</organism>
<comment type="caution">
    <text evidence="9">The sequence shown here is derived from an EMBL/GenBank/DDBJ whole genome shotgun (WGS) entry which is preliminary data.</text>
</comment>
<evidence type="ECO:0000256" key="7">
    <source>
        <dbReference type="SAM" id="Phobius"/>
    </source>
</evidence>
<proteinExistence type="inferred from homology"/>
<dbReference type="EMBL" id="JAYJLD010000024">
    <property type="protein sequence ID" value="MEB3102891.1"/>
    <property type="molecule type" value="Genomic_DNA"/>
</dbReference>
<gene>
    <name evidence="9" type="ORF">VF724_14620</name>
</gene>
<dbReference type="InterPro" id="IPR023090">
    <property type="entry name" value="UPF0702_alpha/beta_dom_sf"/>
</dbReference>